<feature type="region of interest" description="Disordered" evidence="1">
    <location>
        <begin position="1"/>
        <end position="20"/>
    </location>
</feature>
<proteinExistence type="predicted"/>
<dbReference type="Proteomes" id="UP000267289">
    <property type="component" value="Unassembled WGS sequence"/>
</dbReference>
<gene>
    <name evidence="3" type="primary">kup_2</name>
    <name evidence="3" type="ORF">LAUMK13_05364</name>
</gene>
<reference evidence="3 4" key="1">
    <citation type="submission" date="2018-09" db="EMBL/GenBank/DDBJ databases">
        <authorList>
            <person name="Tagini F."/>
        </authorList>
    </citation>
    <scope>NUCLEOTIDE SEQUENCE [LARGE SCALE GENOMIC DNA]</scope>
    <source>
        <strain evidence="3 4">MK13</strain>
    </source>
</reference>
<organism evidence="3 4">
    <name type="scientific">Mycobacterium innocens</name>
    <dbReference type="NCBI Taxonomy" id="2341083"/>
    <lineage>
        <taxon>Bacteria</taxon>
        <taxon>Bacillati</taxon>
        <taxon>Actinomycetota</taxon>
        <taxon>Actinomycetes</taxon>
        <taxon>Mycobacteriales</taxon>
        <taxon>Mycobacteriaceae</taxon>
        <taxon>Mycobacterium</taxon>
    </lineage>
</organism>
<name>A0A498QIV0_9MYCO</name>
<dbReference type="AlphaFoldDB" id="A0A498QIV0"/>
<dbReference type="Pfam" id="PF02705">
    <property type="entry name" value="K_trans"/>
    <property type="match status" value="1"/>
</dbReference>
<accession>A0A498QIV0</accession>
<dbReference type="InterPro" id="IPR053951">
    <property type="entry name" value="K_trans_N"/>
</dbReference>
<evidence type="ECO:0000259" key="2">
    <source>
        <dbReference type="Pfam" id="PF02705"/>
    </source>
</evidence>
<evidence type="ECO:0000256" key="1">
    <source>
        <dbReference type="SAM" id="MobiDB-lite"/>
    </source>
</evidence>
<keyword evidence="4" id="KW-1185">Reference proteome</keyword>
<sequence length="60" mass="5820">MKAGSHTASPPQSATGGPTASIAIVGGGLGVVFGDIGTSPIYTVQTLFSPSDSSAWPCSP</sequence>
<evidence type="ECO:0000313" key="4">
    <source>
        <dbReference type="Proteomes" id="UP000267289"/>
    </source>
</evidence>
<evidence type="ECO:0000313" key="3">
    <source>
        <dbReference type="EMBL" id="VBA45145.1"/>
    </source>
</evidence>
<dbReference type="EMBL" id="UPHQ01000283">
    <property type="protein sequence ID" value="VBA45145.1"/>
    <property type="molecule type" value="Genomic_DNA"/>
</dbReference>
<protein>
    <submittedName>
        <fullName evidence="3">Low affinity potassium transport system protein kup</fullName>
    </submittedName>
</protein>
<feature type="compositionally biased region" description="Polar residues" evidence="1">
    <location>
        <begin position="1"/>
        <end position="18"/>
    </location>
</feature>
<feature type="domain" description="K+ potassium transporter integral membrane" evidence="2">
    <location>
        <begin position="28"/>
        <end position="51"/>
    </location>
</feature>